<dbReference type="Proteomes" id="UP000261540">
    <property type="component" value="Unplaced"/>
</dbReference>
<sequence length="173" mass="19367">QLFRSCQFKAGDNWVQFTGRGARVDRGWKAGTARGARCSQEQANSDTQCYRCGMDTHTADECGAKTATCLFCQKMGHYARMCFRKKKKAQADKNSDKSKDRNKEKEKTKSGKPVRAVVQDTSDSNSDECTNNNPIRWTEQAGSLCKPFIDPNRTSLLSDRTGSFRMCMGCGTF</sequence>
<evidence type="ECO:0000313" key="4">
    <source>
        <dbReference type="Proteomes" id="UP000261540"/>
    </source>
</evidence>
<proteinExistence type="predicted"/>
<feature type="domain" description="CCHC-type" evidence="2">
    <location>
        <begin position="48"/>
        <end position="64"/>
    </location>
</feature>
<organism evidence="3 4">
    <name type="scientific">Paramormyrops kingsleyae</name>
    <dbReference type="NCBI Taxonomy" id="1676925"/>
    <lineage>
        <taxon>Eukaryota</taxon>
        <taxon>Metazoa</taxon>
        <taxon>Chordata</taxon>
        <taxon>Craniata</taxon>
        <taxon>Vertebrata</taxon>
        <taxon>Euteleostomi</taxon>
        <taxon>Actinopterygii</taxon>
        <taxon>Neopterygii</taxon>
        <taxon>Teleostei</taxon>
        <taxon>Osteoglossocephala</taxon>
        <taxon>Osteoglossomorpha</taxon>
        <taxon>Osteoglossiformes</taxon>
        <taxon>Mormyridae</taxon>
        <taxon>Paramormyrops</taxon>
    </lineage>
</organism>
<dbReference type="SUPFAM" id="SSF57756">
    <property type="entry name" value="Retrovirus zinc finger-like domains"/>
    <property type="match status" value="1"/>
</dbReference>
<protein>
    <recommendedName>
        <fullName evidence="2">CCHC-type domain-containing protein</fullName>
    </recommendedName>
</protein>
<reference evidence="3" key="1">
    <citation type="submission" date="2025-08" db="UniProtKB">
        <authorList>
            <consortium name="Ensembl"/>
        </authorList>
    </citation>
    <scope>IDENTIFICATION</scope>
</reference>
<accession>A0A3B3RVT1</accession>
<dbReference type="InterPro" id="IPR001878">
    <property type="entry name" value="Znf_CCHC"/>
</dbReference>
<dbReference type="InterPro" id="IPR036875">
    <property type="entry name" value="Znf_CCHC_sf"/>
</dbReference>
<dbReference type="Gene3D" id="4.10.60.10">
    <property type="entry name" value="Zinc finger, CCHC-type"/>
    <property type="match status" value="1"/>
</dbReference>
<feature type="domain" description="CCHC-type" evidence="2">
    <location>
        <begin position="68"/>
        <end position="84"/>
    </location>
</feature>
<name>A0A3B3RVT1_9TELE</name>
<feature type="compositionally biased region" description="Basic and acidic residues" evidence="1">
    <location>
        <begin position="89"/>
        <end position="109"/>
    </location>
</feature>
<dbReference type="GO" id="GO:0008270">
    <property type="term" value="F:zinc ion binding"/>
    <property type="evidence" value="ECO:0007669"/>
    <property type="project" value="InterPro"/>
</dbReference>
<evidence type="ECO:0000313" key="3">
    <source>
        <dbReference type="Ensembl" id="ENSPKIP00000022619.1"/>
    </source>
</evidence>
<evidence type="ECO:0000259" key="2">
    <source>
        <dbReference type="SMART" id="SM00343"/>
    </source>
</evidence>
<evidence type="ECO:0000256" key="1">
    <source>
        <dbReference type="SAM" id="MobiDB-lite"/>
    </source>
</evidence>
<dbReference type="GO" id="GO:0003676">
    <property type="term" value="F:nucleic acid binding"/>
    <property type="evidence" value="ECO:0007669"/>
    <property type="project" value="InterPro"/>
</dbReference>
<feature type="compositionally biased region" description="Polar residues" evidence="1">
    <location>
        <begin position="119"/>
        <end position="133"/>
    </location>
</feature>
<dbReference type="Ensembl" id="ENSPKIT00000003289.1">
    <property type="protein sequence ID" value="ENSPKIP00000022619.1"/>
    <property type="gene ID" value="ENSPKIG00000006555.1"/>
</dbReference>
<feature type="region of interest" description="Disordered" evidence="1">
    <location>
        <begin position="85"/>
        <end position="133"/>
    </location>
</feature>
<reference evidence="3" key="2">
    <citation type="submission" date="2025-09" db="UniProtKB">
        <authorList>
            <consortium name="Ensembl"/>
        </authorList>
    </citation>
    <scope>IDENTIFICATION</scope>
</reference>
<keyword evidence="4" id="KW-1185">Reference proteome</keyword>
<dbReference type="AlphaFoldDB" id="A0A3B3RVT1"/>
<dbReference type="SMART" id="SM00343">
    <property type="entry name" value="ZnF_C2HC"/>
    <property type="match status" value="2"/>
</dbReference>